<keyword evidence="8" id="KW-0443">Lipid metabolism</keyword>
<keyword evidence="9 15" id="KW-0472">Membrane</keyword>
<feature type="coiled-coil region" evidence="13">
    <location>
        <begin position="509"/>
        <end position="548"/>
    </location>
</feature>
<keyword evidence="10" id="KW-0594">Phospholipid biosynthesis</keyword>
<evidence type="ECO:0000256" key="15">
    <source>
        <dbReference type="SAM" id="Phobius"/>
    </source>
</evidence>
<evidence type="ECO:0000256" key="9">
    <source>
        <dbReference type="ARBA" id="ARBA00023136"/>
    </source>
</evidence>
<keyword evidence="6 15" id="KW-0812">Transmembrane</keyword>
<dbReference type="InterPro" id="IPR045252">
    <property type="entry name" value="LPCAT1-like"/>
</dbReference>
<keyword evidence="13" id="KW-0175">Coiled coil</keyword>
<dbReference type="Pfam" id="PF01553">
    <property type="entry name" value="Acyltransferase"/>
    <property type="match status" value="1"/>
</dbReference>
<keyword evidence="5" id="KW-0808">Transferase</keyword>
<evidence type="ECO:0000256" key="5">
    <source>
        <dbReference type="ARBA" id="ARBA00022679"/>
    </source>
</evidence>
<evidence type="ECO:0000256" key="7">
    <source>
        <dbReference type="ARBA" id="ARBA00022989"/>
    </source>
</evidence>
<sequence length="642" mass="72577">MTPAADEPSASTTARADPLLVQASPSQEPALALADKPSRSASFVVRPRASNPSKDIMPGFEERIQQRDGPSFASSCVLQDGLALMAYGAQAIAQDEFSKCFTQKPRNSLRTLLFNGPLYLLDGFVRYLILFPLRLALMLVASIIFFICIPIVLQLNDEQWQRWLFNFYCSAFVASWGGRIKYHGQKPRLTVPHIFVANHTSVIDYVILSAHSYPHATVAQKHGGLIGYFEHSVLTLNGSLMFNRNEKKDRSVLARKMREHVADPSRVPLLIFPEGTCVNNEYTVLFHKGAFELGATVVPVAIKYNKNWADAYWHSKTQSFTYHLLYLMTRWALVADVWYLEPRSLRPGQSSADFANEVKAEISQVAKLKNLSWDGYFKNYAPPVEKRVQLKKNPQTRYGAVLRKRLNGNGHIRRSSYSSPDLVHHADFVPSQPPAYLDKAEYDTMQASTSSKNRVLVALNDTERSQDMIEAIANRRSNIVDTWKRFTKMRSADDELRRVENSSWRLWFKQRIDQQRREEKLRREQLKLQRLEIEVENARAERQRWASSDSSGVLGMVQAYLPSPTSLFGDGADDGPMRRARSFGSALSALSITSLGTRVDSRRHDKPGSGGSKDRSRSHSRPRGPAMFTLAGDDDVSDNDEN</sequence>
<dbReference type="CDD" id="cd07991">
    <property type="entry name" value="LPLAT_LPCAT1-like"/>
    <property type="match status" value="1"/>
</dbReference>
<feature type="region of interest" description="Disordered" evidence="14">
    <location>
        <begin position="1"/>
        <end position="56"/>
    </location>
</feature>
<evidence type="ECO:0000313" key="17">
    <source>
        <dbReference type="EMBL" id="KAL2917349.1"/>
    </source>
</evidence>
<evidence type="ECO:0000256" key="6">
    <source>
        <dbReference type="ARBA" id="ARBA00022692"/>
    </source>
</evidence>
<evidence type="ECO:0000256" key="12">
    <source>
        <dbReference type="ARBA" id="ARBA00023315"/>
    </source>
</evidence>
<protein>
    <recommendedName>
        <fullName evidence="16">Phospholipid/glycerol acyltransferase domain-containing protein</fullName>
    </recommendedName>
</protein>
<reference evidence="17 18" key="1">
    <citation type="submission" date="2023-09" db="EMBL/GenBank/DDBJ databases">
        <title>Pangenome analysis of Batrachochytrium dendrobatidis and related Chytrids.</title>
        <authorList>
            <person name="Yacoub M.N."/>
            <person name="Stajich J.E."/>
            <person name="James T.Y."/>
        </authorList>
    </citation>
    <scope>NUCLEOTIDE SEQUENCE [LARGE SCALE GENOMIC DNA]</scope>
    <source>
        <strain evidence="17 18">JEL0888</strain>
    </source>
</reference>
<evidence type="ECO:0000256" key="10">
    <source>
        <dbReference type="ARBA" id="ARBA00023209"/>
    </source>
</evidence>
<dbReference type="PANTHER" id="PTHR23063:SF2">
    <property type="entry name" value="GLYCEROL-3-PHOSPHATE ACYLTRANSFERASE 4, ISOFORM D-RELATED"/>
    <property type="match status" value="1"/>
</dbReference>
<keyword evidence="18" id="KW-1185">Reference proteome</keyword>
<evidence type="ECO:0000259" key="16">
    <source>
        <dbReference type="SMART" id="SM00563"/>
    </source>
</evidence>
<evidence type="ECO:0000256" key="13">
    <source>
        <dbReference type="SAM" id="Coils"/>
    </source>
</evidence>
<accession>A0ABR4NCS6</accession>
<evidence type="ECO:0000256" key="8">
    <source>
        <dbReference type="ARBA" id="ARBA00023098"/>
    </source>
</evidence>
<feature type="region of interest" description="Disordered" evidence="14">
    <location>
        <begin position="595"/>
        <end position="642"/>
    </location>
</feature>
<organism evidence="17 18">
    <name type="scientific">Polyrhizophydium stewartii</name>
    <dbReference type="NCBI Taxonomy" id="2732419"/>
    <lineage>
        <taxon>Eukaryota</taxon>
        <taxon>Fungi</taxon>
        <taxon>Fungi incertae sedis</taxon>
        <taxon>Chytridiomycota</taxon>
        <taxon>Chytridiomycota incertae sedis</taxon>
        <taxon>Chytridiomycetes</taxon>
        <taxon>Rhizophydiales</taxon>
        <taxon>Rhizophydiales incertae sedis</taxon>
        <taxon>Polyrhizophydium</taxon>
    </lineage>
</organism>
<feature type="compositionally biased region" description="Basic and acidic residues" evidence="14">
    <location>
        <begin position="599"/>
        <end position="617"/>
    </location>
</feature>
<comment type="caution">
    <text evidence="17">The sequence shown here is derived from an EMBL/GenBank/DDBJ whole genome shotgun (WGS) entry which is preliminary data.</text>
</comment>
<keyword evidence="4" id="KW-0444">Lipid biosynthesis</keyword>
<gene>
    <name evidence="17" type="ORF">HK105_203013</name>
</gene>
<evidence type="ECO:0000313" key="18">
    <source>
        <dbReference type="Proteomes" id="UP001527925"/>
    </source>
</evidence>
<name>A0ABR4NCS6_9FUNG</name>
<comment type="subcellular location">
    <subcellularLocation>
        <location evidence="1">Membrane</location>
    </subcellularLocation>
</comment>
<dbReference type="InterPro" id="IPR002123">
    <property type="entry name" value="Plipid/glycerol_acylTrfase"/>
</dbReference>
<dbReference type="EMBL" id="JADGIZ020000011">
    <property type="protein sequence ID" value="KAL2917349.1"/>
    <property type="molecule type" value="Genomic_DNA"/>
</dbReference>
<dbReference type="SUPFAM" id="SSF69593">
    <property type="entry name" value="Glycerol-3-phosphate (1)-acyltransferase"/>
    <property type="match status" value="1"/>
</dbReference>
<keyword evidence="11" id="KW-1208">Phospholipid metabolism</keyword>
<comment type="pathway">
    <text evidence="2">Lipid metabolism.</text>
</comment>
<evidence type="ECO:0000256" key="11">
    <source>
        <dbReference type="ARBA" id="ARBA00023264"/>
    </source>
</evidence>
<dbReference type="SMART" id="SM00563">
    <property type="entry name" value="PlsC"/>
    <property type="match status" value="1"/>
</dbReference>
<evidence type="ECO:0000256" key="14">
    <source>
        <dbReference type="SAM" id="MobiDB-lite"/>
    </source>
</evidence>
<feature type="transmembrane region" description="Helical" evidence="15">
    <location>
        <begin position="135"/>
        <end position="153"/>
    </location>
</feature>
<evidence type="ECO:0000256" key="3">
    <source>
        <dbReference type="ARBA" id="ARBA00008655"/>
    </source>
</evidence>
<feature type="domain" description="Phospholipid/glycerol acyltransferase" evidence="16">
    <location>
        <begin position="193"/>
        <end position="305"/>
    </location>
</feature>
<feature type="compositionally biased region" description="Acidic residues" evidence="14">
    <location>
        <begin position="632"/>
        <end position="642"/>
    </location>
</feature>
<proteinExistence type="inferred from homology"/>
<keyword evidence="7 15" id="KW-1133">Transmembrane helix</keyword>
<evidence type="ECO:0000256" key="4">
    <source>
        <dbReference type="ARBA" id="ARBA00022516"/>
    </source>
</evidence>
<keyword evidence="12" id="KW-0012">Acyltransferase</keyword>
<dbReference type="PANTHER" id="PTHR23063">
    <property type="entry name" value="PHOSPHOLIPID ACYLTRANSFERASE"/>
    <property type="match status" value="1"/>
</dbReference>
<evidence type="ECO:0000256" key="1">
    <source>
        <dbReference type="ARBA" id="ARBA00004370"/>
    </source>
</evidence>
<dbReference type="Proteomes" id="UP001527925">
    <property type="component" value="Unassembled WGS sequence"/>
</dbReference>
<evidence type="ECO:0000256" key="2">
    <source>
        <dbReference type="ARBA" id="ARBA00005189"/>
    </source>
</evidence>
<comment type="similarity">
    <text evidence="3">Belongs to the 1-acyl-sn-glycerol-3-phosphate acyltransferase family.</text>
</comment>